<dbReference type="AlphaFoldDB" id="A0A917N149"/>
<reference evidence="1" key="2">
    <citation type="submission" date="2020-09" db="EMBL/GenBank/DDBJ databases">
        <authorList>
            <person name="Sun Q."/>
            <person name="Sedlacek I."/>
        </authorList>
    </citation>
    <scope>NUCLEOTIDE SEQUENCE</scope>
    <source>
        <strain evidence="1">CCM 8711</strain>
    </source>
</reference>
<evidence type="ECO:0000313" key="1">
    <source>
        <dbReference type="EMBL" id="GGI50540.1"/>
    </source>
</evidence>
<evidence type="ECO:0000313" key="2">
    <source>
        <dbReference type="Proteomes" id="UP000662074"/>
    </source>
</evidence>
<sequence length="59" mass="6455">MYSAKANWNLVSEFEHPLSFQHNAEGYGIQASGTLNTKLSDLITLQLLQCMVNGVQEGG</sequence>
<organism evidence="1 2">
    <name type="scientific">Mucilaginibacter galii</name>
    <dbReference type="NCBI Taxonomy" id="2005073"/>
    <lineage>
        <taxon>Bacteria</taxon>
        <taxon>Pseudomonadati</taxon>
        <taxon>Bacteroidota</taxon>
        <taxon>Sphingobacteriia</taxon>
        <taxon>Sphingobacteriales</taxon>
        <taxon>Sphingobacteriaceae</taxon>
        <taxon>Mucilaginibacter</taxon>
    </lineage>
</organism>
<name>A0A917N149_9SPHI</name>
<accession>A0A917N149</accession>
<comment type="caution">
    <text evidence="1">The sequence shown here is derived from an EMBL/GenBank/DDBJ whole genome shotgun (WGS) entry which is preliminary data.</text>
</comment>
<keyword evidence="2" id="KW-1185">Reference proteome</keyword>
<protein>
    <submittedName>
        <fullName evidence="1">Uncharacterized protein</fullName>
    </submittedName>
</protein>
<proteinExistence type="predicted"/>
<dbReference type="EMBL" id="BMDO01000004">
    <property type="protein sequence ID" value="GGI50540.1"/>
    <property type="molecule type" value="Genomic_DNA"/>
</dbReference>
<dbReference type="Proteomes" id="UP000662074">
    <property type="component" value="Unassembled WGS sequence"/>
</dbReference>
<gene>
    <name evidence="1" type="ORF">GCM10011425_17520</name>
</gene>
<reference evidence="1" key="1">
    <citation type="journal article" date="2014" name="Int. J. Syst. Evol. Microbiol.">
        <title>Complete genome sequence of Corynebacterium casei LMG S-19264T (=DSM 44701T), isolated from a smear-ripened cheese.</title>
        <authorList>
            <consortium name="US DOE Joint Genome Institute (JGI-PGF)"/>
            <person name="Walter F."/>
            <person name="Albersmeier A."/>
            <person name="Kalinowski J."/>
            <person name="Ruckert C."/>
        </authorList>
    </citation>
    <scope>NUCLEOTIDE SEQUENCE</scope>
    <source>
        <strain evidence="1">CCM 8711</strain>
    </source>
</reference>